<feature type="transmembrane region" description="Helical" evidence="1">
    <location>
        <begin position="42"/>
        <end position="67"/>
    </location>
</feature>
<evidence type="ECO:0000313" key="3">
    <source>
        <dbReference type="Proteomes" id="UP000509448"/>
    </source>
</evidence>
<keyword evidence="1" id="KW-1133">Transmembrane helix</keyword>
<proteinExistence type="predicted"/>
<organism evidence="2 3">
    <name type="scientific">Conexivisphaera calida</name>
    <dbReference type="NCBI Taxonomy" id="1874277"/>
    <lineage>
        <taxon>Archaea</taxon>
        <taxon>Nitrososphaerota</taxon>
        <taxon>Conexivisphaeria</taxon>
        <taxon>Conexivisphaerales</taxon>
        <taxon>Conexivisphaeraceae</taxon>
        <taxon>Conexivisphaera</taxon>
    </lineage>
</organism>
<reference evidence="2 3" key="1">
    <citation type="journal article" date="2019" name="ISME J.">
        <title>Isolation and characterization of a thermophilic sulfur- and iron-reducing thaumarchaeote from a terrestrial acidic hot spring.</title>
        <authorList>
            <person name="Kato S."/>
            <person name="Itoh T."/>
            <person name="Yuki M."/>
            <person name="Nagamori M."/>
            <person name="Ohnishi M."/>
            <person name="Uematsu K."/>
            <person name="Suzuki K."/>
            <person name="Takashina T."/>
            <person name="Ohkuma M."/>
        </authorList>
    </citation>
    <scope>NUCLEOTIDE SEQUENCE [LARGE SCALE GENOMIC DNA]</scope>
    <source>
        <strain evidence="2 3">NAS-02</strain>
    </source>
</reference>
<dbReference type="KEGG" id="ccai:NAS2_0386"/>
<keyword evidence="1" id="KW-0812">Transmembrane</keyword>
<dbReference type="Proteomes" id="UP000509448">
    <property type="component" value="Chromosome"/>
</dbReference>
<dbReference type="EMBL" id="AP018732">
    <property type="protein sequence ID" value="BBE41777.1"/>
    <property type="molecule type" value="Genomic_DNA"/>
</dbReference>
<dbReference type="RefSeq" id="WP_174448082.1">
    <property type="nucleotide sequence ID" value="NZ_AP018732.1"/>
</dbReference>
<keyword evidence="1" id="KW-0472">Membrane</keyword>
<name>A0A4P2VCA5_9ARCH</name>
<gene>
    <name evidence="2" type="ORF">NAS2_0386</name>
</gene>
<dbReference type="AlphaFoldDB" id="A0A4P2VCA5"/>
<dbReference type="OrthoDB" id="31466at2157"/>
<evidence type="ECO:0008006" key="4">
    <source>
        <dbReference type="Google" id="ProtNLM"/>
    </source>
</evidence>
<accession>A0A4P2VCA5</accession>
<feature type="transmembrane region" description="Helical" evidence="1">
    <location>
        <begin position="12"/>
        <end position="36"/>
    </location>
</feature>
<feature type="transmembrane region" description="Helical" evidence="1">
    <location>
        <begin position="157"/>
        <end position="181"/>
    </location>
</feature>
<evidence type="ECO:0000256" key="1">
    <source>
        <dbReference type="SAM" id="Phobius"/>
    </source>
</evidence>
<protein>
    <recommendedName>
        <fullName evidence="4">ECF transporter S component</fullName>
    </recommendedName>
</protein>
<keyword evidence="3" id="KW-1185">Reference proteome</keyword>
<sequence>MHTDRRIAVAEGAALGALAYALSMVQIPFPLVPYLIFDLGEIPIAAVMLAGSPLASLVATGVYFGVLNLIGQFVPIGPALKLAAVLSMLAGIYPFSRRGPPSGASFAAAFALSTAIRVVVMTALNYAVIVAFFPGFLGIAADAAMRYLHLGISPVELVLLLTAAFNVAQSAISLLPAAAAARALRAAGLP</sequence>
<feature type="transmembrane region" description="Helical" evidence="1">
    <location>
        <begin position="79"/>
        <end position="96"/>
    </location>
</feature>
<evidence type="ECO:0000313" key="2">
    <source>
        <dbReference type="EMBL" id="BBE41777.1"/>
    </source>
</evidence>
<dbReference type="Gene3D" id="1.10.1760.20">
    <property type="match status" value="1"/>
</dbReference>
<dbReference type="GeneID" id="55584204"/>